<dbReference type="AlphaFoldDB" id="A0A139MZE1"/>
<evidence type="ECO:0000313" key="1">
    <source>
        <dbReference type="EMBL" id="KXT69083.1"/>
    </source>
</evidence>
<dbReference type="PATRIC" id="fig|45634.12.peg.1585"/>
<gene>
    <name evidence="1" type="ORF">SCRDD08_01511</name>
</gene>
<accession>A0A139MZE1</accession>
<organism evidence="1 2">
    <name type="scientific">Streptococcus cristatus</name>
    <dbReference type="NCBI Taxonomy" id="45634"/>
    <lineage>
        <taxon>Bacteria</taxon>
        <taxon>Bacillati</taxon>
        <taxon>Bacillota</taxon>
        <taxon>Bacilli</taxon>
        <taxon>Lactobacillales</taxon>
        <taxon>Streptococcaceae</taxon>
        <taxon>Streptococcus</taxon>
    </lineage>
</organism>
<dbReference type="RefSeq" id="WP_061423075.1">
    <property type="nucleotide sequence ID" value="NZ_KQ969062.1"/>
</dbReference>
<dbReference type="InterPro" id="IPR021247">
    <property type="entry name" value="DUF2785"/>
</dbReference>
<proteinExistence type="predicted"/>
<evidence type="ECO:0008006" key="3">
    <source>
        <dbReference type="Google" id="ProtNLM"/>
    </source>
</evidence>
<name>A0A139MZE1_STRCR</name>
<dbReference type="Proteomes" id="UP000070377">
    <property type="component" value="Unassembled WGS sequence"/>
</dbReference>
<dbReference type="EMBL" id="LQRD01000060">
    <property type="protein sequence ID" value="KXT69083.1"/>
    <property type="molecule type" value="Genomic_DNA"/>
</dbReference>
<comment type="caution">
    <text evidence="1">The sequence shown here is derived from an EMBL/GenBank/DDBJ whole genome shotgun (WGS) entry which is preliminary data.</text>
</comment>
<protein>
    <recommendedName>
        <fullName evidence="3">DUF2785 domain-containing protein</fullName>
    </recommendedName>
</protein>
<evidence type="ECO:0000313" key="2">
    <source>
        <dbReference type="Proteomes" id="UP000070377"/>
    </source>
</evidence>
<dbReference type="Pfam" id="PF10978">
    <property type="entry name" value="DUF2785"/>
    <property type="match status" value="1"/>
</dbReference>
<reference evidence="1 2" key="1">
    <citation type="submission" date="2016-01" db="EMBL/GenBank/DDBJ databases">
        <title>Highly variable Streptococcus oralis are common among viridans streptococci isolated from primates.</title>
        <authorList>
            <person name="Denapaite D."/>
            <person name="Rieger M."/>
            <person name="Koendgen S."/>
            <person name="Brueckner R."/>
            <person name="Ochigava I."/>
            <person name="Kappeler P."/>
            <person name="Maetz-Rensing K."/>
            <person name="Leendertz F."/>
            <person name="Hakenbeck R."/>
        </authorList>
    </citation>
    <scope>NUCLEOTIDE SEQUENCE [LARGE SCALE GENOMIC DNA]</scope>
    <source>
        <strain evidence="1 2">DD08</strain>
    </source>
</reference>
<dbReference type="STRING" id="45634.SCRDD08_01511"/>
<sequence>MYQNLQKKLEEETPFYCEEEILWLLDHIGHPEAAIRDELVFSSFARGLQTDLFSVEQFRFLAQEAVKRQGLFYKSDENGQATLTRSFTALLYANLLNCDGNPDSSYYQALSVQERTYLLDKGLTYLSVERDTRGYSRKYGWVHAFAHGADLLAEVACYPDFPSSRMPEILEVIHQVFKRVPVRFRNDEDWRLAQVLYQAVLKEKLSQHELRLWLQSQSFPLESNQDFVAFSNFRSCLLEVYVQLDIKKQLSDELRTAIQHFHY</sequence>